<evidence type="ECO:0000259" key="3">
    <source>
        <dbReference type="Pfam" id="PF01408"/>
    </source>
</evidence>
<dbReference type="InterPro" id="IPR000683">
    <property type="entry name" value="Gfo/Idh/MocA-like_OxRdtase_N"/>
</dbReference>
<evidence type="ECO:0000256" key="1">
    <source>
        <dbReference type="ARBA" id="ARBA00010928"/>
    </source>
</evidence>
<dbReference type="Pfam" id="PF22725">
    <property type="entry name" value="GFO_IDH_MocA_C3"/>
    <property type="match status" value="1"/>
</dbReference>
<proteinExistence type="inferred from homology"/>
<dbReference type="InterPro" id="IPR050984">
    <property type="entry name" value="Gfo/Idh/MocA_domain"/>
</dbReference>
<organism evidence="5 6">
    <name type="scientific">Paenibacillus pseudetheri</name>
    <dbReference type="NCBI Taxonomy" id="2897682"/>
    <lineage>
        <taxon>Bacteria</taxon>
        <taxon>Bacillati</taxon>
        <taxon>Bacillota</taxon>
        <taxon>Bacilli</taxon>
        <taxon>Bacillales</taxon>
        <taxon>Paenibacillaceae</taxon>
        <taxon>Paenibacillus</taxon>
    </lineage>
</organism>
<evidence type="ECO:0000313" key="6">
    <source>
        <dbReference type="Proteomes" id="UP000838749"/>
    </source>
</evidence>
<dbReference type="PANTHER" id="PTHR22604:SF105">
    <property type="entry name" value="TRANS-1,2-DIHYDROBENZENE-1,2-DIOL DEHYDROGENASE"/>
    <property type="match status" value="1"/>
</dbReference>
<evidence type="ECO:0000313" key="5">
    <source>
        <dbReference type="EMBL" id="CAH1058981.1"/>
    </source>
</evidence>
<feature type="domain" description="Gfo/Idh/MocA-like oxidoreductase N-terminal" evidence="3">
    <location>
        <begin position="5"/>
        <end position="121"/>
    </location>
</feature>
<gene>
    <name evidence="5" type="ORF">PAECIP111894_05167</name>
</gene>
<feature type="domain" description="GFO/IDH/MocA-like oxidoreductase" evidence="4">
    <location>
        <begin position="135"/>
        <end position="247"/>
    </location>
</feature>
<dbReference type="Gene3D" id="3.30.360.10">
    <property type="entry name" value="Dihydrodipicolinate Reductase, domain 2"/>
    <property type="match status" value="1"/>
</dbReference>
<evidence type="ECO:0000259" key="4">
    <source>
        <dbReference type="Pfam" id="PF22725"/>
    </source>
</evidence>
<accession>A0ABN8FV52</accession>
<comment type="similarity">
    <text evidence="1">Belongs to the Gfo/Idh/MocA family.</text>
</comment>
<keyword evidence="6" id="KW-1185">Reference proteome</keyword>
<dbReference type="Proteomes" id="UP000838749">
    <property type="component" value="Unassembled WGS sequence"/>
</dbReference>
<protein>
    <submittedName>
        <fullName evidence="5">dTDP-3,4-didehydro-2,6-dideoxy-alpha-D-glucose 3-reductase</fullName>
        <ecNumber evidence="5">1.1.1.384</ecNumber>
    </submittedName>
</protein>
<dbReference type="RefSeq" id="WP_234540866.1">
    <property type="nucleotide sequence ID" value="NZ_CAKMAB010000043.1"/>
</dbReference>
<dbReference type="SUPFAM" id="SSF51735">
    <property type="entry name" value="NAD(P)-binding Rossmann-fold domains"/>
    <property type="match status" value="1"/>
</dbReference>
<sequence>MENTIHIGLLGCSKIAPFSILNPVKEIDGIDVCGIASSSFERAKIYADQHKIEKVYESYDAILKDEHVDVVYIPLANPQHKEWAIQALKHKKHVLVEKPITLFPEEVREIEKTASENHVHVLEALMVQHHPWQKELKDIIKSQKYGNLKKIKTRISFEIMGGKFEADNYRFQPENGGGCFIDESSYWLQFIQYMVGLYPVDYKGSSKFDGVNGCDWNFDAFLTYAEGVQAEFNASFDRASNATHWLEFENGEIKIHNFFKPCYGKYKIKFNIQDHQTGEHSVMEFLPENYYVNQMKFFIEVIQGKAENISLKESFERIDMMRKIYHSAKETLNSEVGTK</sequence>
<evidence type="ECO:0000256" key="2">
    <source>
        <dbReference type="ARBA" id="ARBA00023002"/>
    </source>
</evidence>
<dbReference type="InterPro" id="IPR036291">
    <property type="entry name" value="NAD(P)-bd_dom_sf"/>
</dbReference>
<dbReference type="EC" id="1.1.1.384" evidence="5"/>
<dbReference type="Pfam" id="PF01408">
    <property type="entry name" value="GFO_IDH_MocA"/>
    <property type="match status" value="1"/>
</dbReference>
<dbReference type="SUPFAM" id="SSF55347">
    <property type="entry name" value="Glyceraldehyde-3-phosphate dehydrogenase-like, C-terminal domain"/>
    <property type="match status" value="1"/>
</dbReference>
<dbReference type="EMBL" id="CAKMAB010000043">
    <property type="protein sequence ID" value="CAH1058981.1"/>
    <property type="molecule type" value="Genomic_DNA"/>
</dbReference>
<reference evidence="5" key="1">
    <citation type="submission" date="2021-12" db="EMBL/GenBank/DDBJ databases">
        <authorList>
            <person name="Criscuolo A."/>
        </authorList>
    </citation>
    <scope>NUCLEOTIDE SEQUENCE</scope>
    <source>
        <strain evidence="5">CIP111894</strain>
    </source>
</reference>
<comment type="caution">
    <text evidence="5">The sequence shown here is derived from an EMBL/GenBank/DDBJ whole genome shotgun (WGS) entry which is preliminary data.</text>
</comment>
<dbReference type="PANTHER" id="PTHR22604">
    <property type="entry name" value="OXIDOREDUCTASES"/>
    <property type="match status" value="1"/>
</dbReference>
<dbReference type="InterPro" id="IPR055170">
    <property type="entry name" value="GFO_IDH_MocA-like_dom"/>
</dbReference>
<dbReference type="GO" id="GO:0016491">
    <property type="term" value="F:oxidoreductase activity"/>
    <property type="evidence" value="ECO:0007669"/>
    <property type="project" value="UniProtKB-KW"/>
</dbReference>
<dbReference type="Gene3D" id="3.40.50.720">
    <property type="entry name" value="NAD(P)-binding Rossmann-like Domain"/>
    <property type="match status" value="1"/>
</dbReference>
<name>A0ABN8FV52_9BACL</name>
<keyword evidence="2 5" id="KW-0560">Oxidoreductase</keyword>